<proteinExistence type="predicted"/>
<name>A0A5J4VFE7_9EUKA</name>
<evidence type="ECO:0000313" key="2">
    <source>
        <dbReference type="Proteomes" id="UP000324800"/>
    </source>
</evidence>
<evidence type="ECO:0000313" key="1">
    <source>
        <dbReference type="EMBL" id="KAA6381096.1"/>
    </source>
</evidence>
<dbReference type="Proteomes" id="UP000324800">
    <property type="component" value="Unassembled WGS sequence"/>
</dbReference>
<protein>
    <submittedName>
        <fullName evidence="1">Uncharacterized protein</fullName>
    </submittedName>
</protein>
<comment type="caution">
    <text evidence="1">The sequence shown here is derived from an EMBL/GenBank/DDBJ whole genome shotgun (WGS) entry which is preliminary data.</text>
</comment>
<gene>
    <name evidence="1" type="ORF">EZS28_023377</name>
</gene>
<sequence>MCQEPVHKQQLQIVPQELQEQQIENNQENAQIDDEQQEEFSDGNIQIEVANDQEQQQPGYQWQLQGIDREIFLGQNDGNAIGAQQQQHQQPVILIQLNIIQGYIPTVRAIADIHNRIQTDADAVRYMRMIGILQSRFICNNNHEEREMSLRQKGLGRRGQQQLMNHCAQCGR</sequence>
<reference evidence="1 2" key="1">
    <citation type="submission" date="2019-03" db="EMBL/GenBank/DDBJ databases">
        <title>Single cell metagenomics reveals metabolic interactions within the superorganism composed of flagellate Streblomastix strix and complex community of Bacteroidetes bacteria on its surface.</title>
        <authorList>
            <person name="Treitli S.C."/>
            <person name="Kolisko M."/>
            <person name="Husnik F."/>
            <person name="Keeling P."/>
            <person name="Hampl V."/>
        </authorList>
    </citation>
    <scope>NUCLEOTIDE SEQUENCE [LARGE SCALE GENOMIC DNA]</scope>
    <source>
        <strain evidence="1">ST1C</strain>
    </source>
</reference>
<dbReference type="EMBL" id="SNRW01007527">
    <property type="protein sequence ID" value="KAA6381096.1"/>
    <property type="molecule type" value="Genomic_DNA"/>
</dbReference>
<accession>A0A5J4VFE7</accession>
<dbReference type="AlphaFoldDB" id="A0A5J4VFE7"/>
<organism evidence="1 2">
    <name type="scientific">Streblomastix strix</name>
    <dbReference type="NCBI Taxonomy" id="222440"/>
    <lineage>
        <taxon>Eukaryota</taxon>
        <taxon>Metamonada</taxon>
        <taxon>Preaxostyla</taxon>
        <taxon>Oxymonadida</taxon>
        <taxon>Streblomastigidae</taxon>
        <taxon>Streblomastix</taxon>
    </lineage>
</organism>